<dbReference type="EMBL" id="CYZU01000002">
    <property type="protein sequence ID" value="CUN72882.1"/>
    <property type="molecule type" value="Genomic_DNA"/>
</dbReference>
<name>A0A173Z8Z5_9FIRM</name>
<evidence type="ECO:0000313" key="1">
    <source>
        <dbReference type="EMBL" id="CUN72882.1"/>
    </source>
</evidence>
<gene>
    <name evidence="1" type="ORF">ERS852491_00363</name>
</gene>
<reference evidence="1 2" key="1">
    <citation type="submission" date="2015-09" db="EMBL/GenBank/DDBJ databases">
        <authorList>
            <consortium name="Pathogen Informatics"/>
        </authorList>
    </citation>
    <scope>NUCLEOTIDE SEQUENCE [LARGE SCALE GENOMIC DNA]</scope>
    <source>
        <strain evidence="1 2">2789STDY5834876</strain>
    </source>
</reference>
<evidence type="ECO:0000313" key="2">
    <source>
        <dbReference type="Proteomes" id="UP000095544"/>
    </source>
</evidence>
<accession>A0A173Z8Z5</accession>
<dbReference type="AlphaFoldDB" id="A0A173Z8Z5"/>
<proteinExistence type="predicted"/>
<dbReference type="Proteomes" id="UP000095544">
    <property type="component" value="Unassembled WGS sequence"/>
</dbReference>
<protein>
    <submittedName>
        <fullName evidence="1">Uncharacterized protein</fullName>
    </submittedName>
</protein>
<dbReference type="STRING" id="39482.ERS852491_00363"/>
<organism evidence="1 2">
    <name type="scientific">Faecalicatena contorta</name>
    <dbReference type="NCBI Taxonomy" id="39482"/>
    <lineage>
        <taxon>Bacteria</taxon>
        <taxon>Bacillati</taxon>
        <taxon>Bacillota</taxon>
        <taxon>Clostridia</taxon>
        <taxon>Lachnospirales</taxon>
        <taxon>Lachnospiraceae</taxon>
        <taxon>Faecalicatena</taxon>
    </lineage>
</organism>
<sequence length="213" mass="24340">MLDFERLPFALRKQNITLADFIEWASNRTLSIGRSYAKEILNSLRLSQTNRYAVCKACRGLSLEDSYWSRQDGDGKTWEEVNLFHNPLTLFITEISLSGRNVRHPANISSKSQIHTPELTTLGASAKAWIRRENALYLHKVGKYEIPAHDHAFSSNPHVMSQTTADEKTLYEAASEAQAELKIDMSKLKAMRRPGFLTAEQWRQVQKRADMIS</sequence>
<dbReference type="RefSeq" id="WP_242857497.1">
    <property type="nucleotide sequence ID" value="NZ_CYZU01000002.1"/>
</dbReference>